<dbReference type="InterPro" id="IPR001279">
    <property type="entry name" value="Metallo-B-lactamas"/>
</dbReference>
<dbReference type="InterPro" id="IPR017782">
    <property type="entry name" value="Hydroxyacylglutathione_Hdrlase"/>
</dbReference>
<comment type="similarity">
    <text evidence="4">Belongs to the metallo-beta-lactamase superfamily. Glyoxalase II family.</text>
</comment>
<dbReference type="EC" id="3.1.2.6" evidence="5"/>
<dbReference type="SUPFAM" id="SSF56281">
    <property type="entry name" value="Metallo-hydrolase/oxidoreductase"/>
    <property type="match status" value="1"/>
</dbReference>
<accession>A0A9W6YL88</accession>
<dbReference type="GO" id="GO:0046872">
    <property type="term" value="F:metal ion binding"/>
    <property type="evidence" value="ECO:0007669"/>
    <property type="project" value="UniProtKB-KW"/>
</dbReference>
<dbReference type="PANTHER" id="PTHR11935">
    <property type="entry name" value="BETA LACTAMASE DOMAIN"/>
    <property type="match status" value="1"/>
</dbReference>
<comment type="pathway">
    <text evidence="3">Secondary metabolite metabolism; methylglyoxal degradation; (R)-lactate from methylglyoxal: step 2/2.</text>
</comment>
<dbReference type="OrthoDB" id="515692at2759"/>
<dbReference type="InterPro" id="IPR036866">
    <property type="entry name" value="RibonucZ/Hydroxyglut_hydro"/>
</dbReference>
<keyword evidence="7" id="KW-0378">Hydrolase</keyword>
<keyword evidence="8" id="KW-0862">Zinc</keyword>
<keyword evidence="6" id="KW-0479">Metal-binding</keyword>
<dbReference type="GO" id="GO:0004416">
    <property type="term" value="F:hydroxyacylglutathione hydrolase activity"/>
    <property type="evidence" value="ECO:0007669"/>
    <property type="project" value="UniProtKB-EC"/>
</dbReference>
<dbReference type="CDD" id="cd07723">
    <property type="entry name" value="hydroxyacylglutathione_hydrolase_MBL-fold"/>
    <property type="match status" value="1"/>
</dbReference>
<evidence type="ECO:0000256" key="8">
    <source>
        <dbReference type="ARBA" id="ARBA00022833"/>
    </source>
</evidence>
<dbReference type="Gene3D" id="3.60.15.10">
    <property type="entry name" value="Ribonuclease Z/Hydroxyacylglutathione hydrolase-like"/>
    <property type="match status" value="1"/>
</dbReference>
<comment type="cofactor">
    <cofactor evidence="2">
        <name>Zn(2+)</name>
        <dbReference type="ChEBI" id="CHEBI:29105"/>
    </cofactor>
</comment>
<evidence type="ECO:0000256" key="4">
    <source>
        <dbReference type="ARBA" id="ARBA00006759"/>
    </source>
</evidence>
<evidence type="ECO:0000256" key="3">
    <source>
        <dbReference type="ARBA" id="ARBA00004963"/>
    </source>
</evidence>
<dbReference type="PANTHER" id="PTHR11935:SF94">
    <property type="entry name" value="TENZING NORGAY, ISOFORM C"/>
    <property type="match status" value="1"/>
</dbReference>
<comment type="caution">
    <text evidence="11">The sequence shown here is derived from an EMBL/GenBank/DDBJ whole genome shotgun (WGS) entry which is preliminary data.</text>
</comment>
<proteinExistence type="inferred from homology"/>
<feature type="domain" description="Metallo-beta-lactamase" evidence="10">
    <location>
        <begin position="14"/>
        <end position="176"/>
    </location>
</feature>
<sequence length="256" mass="28732">MHVKALPMRWKSGDNYCYVLTDDETSKSWLIDPAYPDDIVDYLKHENKTEITAIVNTHHHYDHAGGNGTLLKTLYRNVPVIAGKQSPFVSYTPSHQEVIQLGSNVEITALHTPCHTQDSICYFAQDKKTGQMGVFTGDTLFISGCGRFFEGTDPEMIKALGTLMKLPDKTVVYNGHEYTKSNVRFSKSVLGTQNQALNKLEEYCKTHEVTTGVFTIGDEKKFNPFVRLTDPNVKLATGVSEPTEVMAKLRSMKNNF</sequence>
<dbReference type="Pfam" id="PF00753">
    <property type="entry name" value="Lactamase_B"/>
    <property type="match status" value="1"/>
</dbReference>
<organism evidence="11 12">
    <name type="scientific">Ambrosiozyma monospora</name>
    <name type="common">Yeast</name>
    <name type="synonym">Endomycopsis monosporus</name>
    <dbReference type="NCBI Taxonomy" id="43982"/>
    <lineage>
        <taxon>Eukaryota</taxon>
        <taxon>Fungi</taxon>
        <taxon>Dikarya</taxon>
        <taxon>Ascomycota</taxon>
        <taxon>Saccharomycotina</taxon>
        <taxon>Pichiomycetes</taxon>
        <taxon>Pichiales</taxon>
        <taxon>Pichiaceae</taxon>
        <taxon>Ambrosiozyma</taxon>
    </lineage>
</organism>
<dbReference type="SMART" id="SM00849">
    <property type="entry name" value="Lactamase_B"/>
    <property type="match status" value="1"/>
</dbReference>
<reference evidence="11" key="1">
    <citation type="submission" date="2023-04" db="EMBL/GenBank/DDBJ databases">
        <title>Ambrosiozyma monospora NBRC 1965.</title>
        <authorList>
            <person name="Ichikawa N."/>
            <person name="Sato H."/>
            <person name="Tonouchi N."/>
        </authorList>
    </citation>
    <scope>NUCLEOTIDE SEQUENCE</scope>
    <source>
        <strain evidence="11">NBRC 1965</strain>
    </source>
</reference>
<evidence type="ECO:0000256" key="6">
    <source>
        <dbReference type="ARBA" id="ARBA00022723"/>
    </source>
</evidence>
<dbReference type="HAMAP" id="MF_01374">
    <property type="entry name" value="Glyoxalase_2"/>
    <property type="match status" value="1"/>
</dbReference>
<evidence type="ECO:0000259" key="10">
    <source>
        <dbReference type="SMART" id="SM00849"/>
    </source>
</evidence>
<evidence type="ECO:0000256" key="9">
    <source>
        <dbReference type="ARBA" id="ARBA00031044"/>
    </source>
</evidence>
<evidence type="ECO:0000256" key="1">
    <source>
        <dbReference type="ARBA" id="ARBA00001623"/>
    </source>
</evidence>
<dbReference type="InterPro" id="IPR032282">
    <property type="entry name" value="HAGH_C"/>
</dbReference>
<keyword evidence="12" id="KW-1185">Reference proteome</keyword>
<evidence type="ECO:0000313" key="11">
    <source>
        <dbReference type="EMBL" id="GMG19450.1"/>
    </source>
</evidence>
<dbReference type="Proteomes" id="UP001165063">
    <property type="component" value="Unassembled WGS sequence"/>
</dbReference>
<protein>
    <recommendedName>
        <fullName evidence="5">hydroxyacylglutathione hydrolase</fullName>
        <ecNumber evidence="5">3.1.2.6</ecNumber>
    </recommendedName>
    <alternativeName>
        <fullName evidence="9">Glyoxalase II</fullName>
    </alternativeName>
</protein>
<dbReference type="Pfam" id="PF16123">
    <property type="entry name" value="HAGH_C"/>
    <property type="match status" value="1"/>
</dbReference>
<dbReference type="GO" id="GO:0019243">
    <property type="term" value="P:methylglyoxal catabolic process to D-lactate via S-lactoyl-glutathione"/>
    <property type="evidence" value="ECO:0007669"/>
    <property type="project" value="InterPro"/>
</dbReference>
<evidence type="ECO:0000256" key="7">
    <source>
        <dbReference type="ARBA" id="ARBA00022801"/>
    </source>
</evidence>
<evidence type="ECO:0000313" key="12">
    <source>
        <dbReference type="Proteomes" id="UP001165063"/>
    </source>
</evidence>
<evidence type="ECO:0000256" key="2">
    <source>
        <dbReference type="ARBA" id="ARBA00001947"/>
    </source>
</evidence>
<dbReference type="EMBL" id="BSXU01000132">
    <property type="protein sequence ID" value="GMG19450.1"/>
    <property type="molecule type" value="Genomic_DNA"/>
</dbReference>
<evidence type="ECO:0000256" key="5">
    <source>
        <dbReference type="ARBA" id="ARBA00011917"/>
    </source>
</evidence>
<dbReference type="InterPro" id="IPR035680">
    <property type="entry name" value="Clx_II_MBL"/>
</dbReference>
<gene>
    <name evidence="11" type="ORF">Amon01_000048000</name>
</gene>
<name>A0A9W6YL88_AMBMO</name>
<comment type="catalytic activity">
    <reaction evidence="1">
        <text>an S-(2-hydroxyacyl)glutathione + H2O = a 2-hydroxy carboxylate + glutathione + H(+)</text>
        <dbReference type="Rhea" id="RHEA:21864"/>
        <dbReference type="ChEBI" id="CHEBI:15377"/>
        <dbReference type="ChEBI" id="CHEBI:15378"/>
        <dbReference type="ChEBI" id="CHEBI:57925"/>
        <dbReference type="ChEBI" id="CHEBI:58896"/>
        <dbReference type="ChEBI" id="CHEBI:71261"/>
        <dbReference type="EC" id="3.1.2.6"/>
    </reaction>
</comment>
<dbReference type="AlphaFoldDB" id="A0A9W6YL88"/>